<protein>
    <submittedName>
        <fullName evidence="2">PAAR domain-containing protein</fullName>
    </submittedName>
</protein>
<feature type="compositionally biased region" description="Polar residues" evidence="1">
    <location>
        <begin position="132"/>
        <end position="143"/>
    </location>
</feature>
<sequence length="395" mass="42587">MSKPAARLGDMHVCPKVEPGPVPHVGGPIISGSPNVIIGGMPAARVGDAAVCIGPPDKVSAGSATVLINGKPAARLGDSCGHGGKIVVGCPTVLIGDGRGARGVAPASSSSHLPKPPQSKEETLTRMEQATKKVQASRSTQQPLPQPPYSTADKVRVVEEGLNEKFIVRVIETKYAGDDGTIGYMPQGATTATYWTTTYTQLEHADKDAELITQSVGIDYNPDAEYTLLLIDQEQANTNGDMVSLIPTYDNLTDFSQTELADEFEGREHLIEPCMTPQFSESYEQIYKTALEKDVNLDRKEDFNDLASDLGFDADQRRILQVRHQMNKRLGANEQFLGNGMTKDNNTDNPITPFGPAQEGQQFGPVETFTLDKNPQTLGKLEKAGIVTRIPLNNA</sequence>
<feature type="compositionally biased region" description="Basic and acidic residues" evidence="1">
    <location>
        <begin position="118"/>
        <end position="131"/>
    </location>
</feature>
<gene>
    <name evidence="2" type="ORF">EI167_20930</name>
</gene>
<evidence type="ECO:0000313" key="3">
    <source>
        <dbReference type="Proteomes" id="UP000707245"/>
    </source>
</evidence>
<organism evidence="2 3">
    <name type="scientific">Pseudoalteromonas prydzensis</name>
    <dbReference type="NCBI Taxonomy" id="182141"/>
    <lineage>
        <taxon>Bacteria</taxon>
        <taxon>Pseudomonadati</taxon>
        <taxon>Pseudomonadota</taxon>
        <taxon>Gammaproteobacteria</taxon>
        <taxon>Alteromonadales</taxon>
        <taxon>Pseudoalteromonadaceae</taxon>
        <taxon>Pseudoalteromonas</taxon>
    </lineage>
</organism>
<feature type="region of interest" description="Disordered" evidence="1">
    <location>
        <begin position="100"/>
        <end position="150"/>
    </location>
</feature>
<dbReference type="EMBL" id="RRZA01000120">
    <property type="protein sequence ID" value="MBE0459845.1"/>
    <property type="molecule type" value="Genomic_DNA"/>
</dbReference>
<name>A0ABR9FSP2_9GAMM</name>
<dbReference type="Proteomes" id="UP000707245">
    <property type="component" value="Unassembled WGS sequence"/>
</dbReference>
<dbReference type="Gene3D" id="2.60.200.60">
    <property type="match status" value="2"/>
</dbReference>
<proteinExistence type="predicted"/>
<dbReference type="CDD" id="cd14738">
    <property type="entry name" value="PAAR_2"/>
    <property type="match status" value="1"/>
</dbReference>
<comment type="caution">
    <text evidence="2">The sequence shown here is derived from an EMBL/GenBank/DDBJ whole genome shotgun (WGS) entry which is preliminary data.</text>
</comment>
<dbReference type="Pfam" id="PF05488">
    <property type="entry name" value="PAAR_motif"/>
    <property type="match status" value="1"/>
</dbReference>
<accession>A0ABR9FSP2</accession>
<keyword evidence="3" id="KW-1185">Reference proteome</keyword>
<dbReference type="InterPro" id="IPR008727">
    <property type="entry name" value="PAAR_motif"/>
</dbReference>
<reference evidence="2 3" key="1">
    <citation type="submission" date="2020-07" db="EMBL/GenBank/DDBJ databases">
        <title>Halophilic bacteria isolated from french cheeses.</title>
        <authorList>
            <person name="Kothe C.I."/>
            <person name="Farah-Kraiem B."/>
            <person name="Renault P."/>
            <person name="Dridi B."/>
        </authorList>
    </citation>
    <scope>NUCLEOTIDE SEQUENCE [LARGE SCALE GENOMIC DNA]</scope>
    <source>
        <strain evidence="2 3">FME14</strain>
    </source>
</reference>
<evidence type="ECO:0000313" key="2">
    <source>
        <dbReference type="EMBL" id="MBE0459845.1"/>
    </source>
</evidence>
<evidence type="ECO:0000256" key="1">
    <source>
        <dbReference type="SAM" id="MobiDB-lite"/>
    </source>
</evidence>